<protein>
    <submittedName>
        <fullName evidence="2">Uncharacterized protein</fullName>
    </submittedName>
</protein>
<sequence length="64" mass="7305">MLKSVTTVLHEVTRPKPDLESESELEDSYDSSDEYDDDSENERLLTKADALYLKISRNLSVSII</sequence>
<proteinExistence type="predicted"/>
<gene>
    <name evidence="2" type="ORF">TSUD_335280</name>
</gene>
<accession>A0A2Z6NLL0</accession>
<evidence type="ECO:0000313" key="2">
    <source>
        <dbReference type="EMBL" id="GAU44546.1"/>
    </source>
</evidence>
<dbReference type="EMBL" id="DF974051">
    <property type="protein sequence ID" value="GAU44546.1"/>
    <property type="molecule type" value="Genomic_DNA"/>
</dbReference>
<feature type="compositionally biased region" description="Acidic residues" evidence="1">
    <location>
        <begin position="20"/>
        <end position="40"/>
    </location>
</feature>
<keyword evidence="3" id="KW-1185">Reference proteome</keyword>
<dbReference type="Proteomes" id="UP000242715">
    <property type="component" value="Unassembled WGS sequence"/>
</dbReference>
<reference evidence="3" key="1">
    <citation type="journal article" date="2017" name="Front. Plant Sci.">
        <title>Climate Clever Clovers: New Paradigm to Reduce the Environmental Footprint of Ruminants by Breeding Low Methanogenic Forages Utilizing Haplotype Variation.</title>
        <authorList>
            <person name="Kaur P."/>
            <person name="Appels R."/>
            <person name="Bayer P.E."/>
            <person name="Keeble-Gagnere G."/>
            <person name="Wang J."/>
            <person name="Hirakawa H."/>
            <person name="Shirasawa K."/>
            <person name="Vercoe P."/>
            <person name="Stefanova K."/>
            <person name="Durmic Z."/>
            <person name="Nichols P."/>
            <person name="Revell C."/>
            <person name="Isobe S.N."/>
            <person name="Edwards D."/>
            <person name="Erskine W."/>
        </authorList>
    </citation>
    <scope>NUCLEOTIDE SEQUENCE [LARGE SCALE GENOMIC DNA]</scope>
    <source>
        <strain evidence="3">cv. Daliak</strain>
    </source>
</reference>
<evidence type="ECO:0000313" key="3">
    <source>
        <dbReference type="Proteomes" id="UP000242715"/>
    </source>
</evidence>
<evidence type="ECO:0000256" key="1">
    <source>
        <dbReference type="SAM" id="MobiDB-lite"/>
    </source>
</evidence>
<feature type="region of interest" description="Disordered" evidence="1">
    <location>
        <begin position="1"/>
        <end position="41"/>
    </location>
</feature>
<name>A0A2Z6NLL0_TRISU</name>
<organism evidence="2 3">
    <name type="scientific">Trifolium subterraneum</name>
    <name type="common">Subterranean clover</name>
    <dbReference type="NCBI Taxonomy" id="3900"/>
    <lineage>
        <taxon>Eukaryota</taxon>
        <taxon>Viridiplantae</taxon>
        <taxon>Streptophyta</taxon>
        <taxon>Embryophyta</taxon>
        <taxon>Tracheophyta</taxon>
        <taxon>Spermatophyta</taxon>
        <taxon>Magnoliopsida</taxon>
        <taxon>eudicotyledons</taxon>
        <taxon>Gunneridae</taxon>
        <taxon>Pentapetalae</taxon>
        <taxon>rosids</taxon>
        <taxon>fabids</taxon>
        <taxon>Fabales</taxon>
        <taxon>Fabaceae</taxon>
        <taxon>Papilionoideae</taxon>
        <taxon>50 kb inversion clade</taxon>
        <taxon>NPAAA clade</taxon>
        <taxon>Hologalegina</taxon>
        <taxon>IRL clade</taxon>
        <taxon>Trifolieae</taxon>
        <taxon>Trifolium</taxon>
    </lineage>
</organism>
<dbReference type="AlphaFoldDB" id="A0A2Z6NLL0"/>